<dbReference type="SUPFAM" id="SSF53187">
    <property type="entry name" value="Zn-dependent exopeptidases"/>
    <property type="match status" value="1"/>
</dbReference>
<dbReference type="eggNOG" id="COG1473">
    <property type="taxonomic scope" value="Bacteria"/>
</dbReference>
<reference evidence="3 4" key="1">
    <citation type="journal article" date="2007" name="Nature">
        <title>Light stimulates growth of proteorhodopsin-containing marine Flavobacteria.</title>
        <authorList>
            <person name="Gomez-Consarnau L."/>
            <person name="Gonzalez J.M."/>
            <person name="Coll-Llado M."/>
            <person name="Gourdon P."/>
            <person name="Pascher T."/>
            <person name="Neutze R."/>
            <person name="Pedros-Alio C."/>
            <person name="Pinhassi J."/>
        </authorList>
    </citation>
    <scope>NUCLEOTIDE SEQUENCE [LARGE SCALE GENOMIC DNA]</scope>
    <source>
        <strain evidence="3 4">MED217</strain>
    </source>
</reference>
<feature type="binding site" evidence="2">
    <location>
        <position position="135"/>
    </location>
    <ligand>
        <name>Mn(2+)</name>
        <dbReference type="ChEBI" id="CHEBI:29035"/>
        <label>2</label>
    </ligand>
</feature>
<dbReference type="AlphaFoldDB" id="A3XID5"/>
<organism evidence="3 4">
    <name type="scientific">Leeuwenhoekiella blandensis (strain CECT 7118 / CCUG 51940 / KCTC 22103 / MED217)</name>
    <name type="common">Flavobacterium sp. (strain MED217)</name>
    <dbReference type="NCBI Taxonomy" id="398720"/>
    <lineage>
        <taxon>Bacteria</taxon>
        <taxon>Pseudomonadati</taxon>
        <taxon>Bacteroidota</taxon>
        <taxon>Flavobacteriia</taxon>
        <taxon>Flavobacteriales</taxon>
        <taxon>Flavobacteriaceae</taxon>
        <taxon>Leeuwenhoekiella</taxon>
    </lineage>
</organism>
<comment type="caution">
    <text evidence="3">The sequence shown here is derived from an EMBL/GenBank/DDBJ whole genome shotgun (WGS) entry which is preliminary data.</text>
</comment>
<dbReference type="RefSeq" id="WP_009781443.1">
    <property type="nucleotide sequence ID" value="NZ_CH672395.1"/>
</dbReference>
<dbReference type="EMBL" id="AANC01000001">
    <property type="protein sequence ID" value="EAQ50960.1"/>
    <property type="molecule type" value="Genomic_DNA"/>
</dbReference>
<dbReference type="GO" id="GO:0016787">
    <property type="term" value="F:hydrolase activity"/>
    <property type="evidence" value="ECO:0007669"/>
    <property type="project" value="UniProtKB-KW"/>
</dbReference>
<dbReference type="HOGENOM" id="CLU_023257_0_1_10"/>
<gene>
    <name evidence="3" type="ORF">MED217_15495</name>
</gene>
<feature type="binding site" evidence="2">
    <location>
        <position position="169"/>
    </location>
    <ligand>
        <name>Mn(2+)</name>
        <dbReference type="ChEBI" id="CHEBI:29035"/>
        <label>2</label>
    </ligand>
</feature>
<accession>A3XID5</accession>
<dbReference type="InterPro" id="IPR017439">
    <property type="entry name" value="Amidohydrolase"/>
</dbReference>
<dbReference type="STRING" id="398720.MED217_15495"/>
<feature type="binding site" evidence="2">
    <location>
        <position position="403"/>
    </location>
    <ligand>
        <name>Mn(2+)</name>
        <dbReference type="ChEBI" id="CHEBI:29035"/>
        <label>2</label>
    </ligand>
</feature>
<evidence type="ECO:0000313" key="3">
    <source>
        <dbReference type="EMBL" id="EAQ50960.1"/>
    </source>
</evidence>
<dbReference type="PANTHER" id="PTHR11014">
    <property type="entry name" value="PEPTIDASE M20 FAMILY MEMBER"/>
    <property type="match status" value="1"/>
</dbReference>
<dbReference type="Gene3D" id="3.30.70.360">
    <property type="match status" value="1"/>
</dbReference>
<dbReference type="PIRSF" id="PIRSF005962">
    <property type="entry name" value="Pept_M20D_amidohydro"/>
    <property type="match status" value="1"/>
</dbReference>
<dbReference type="GO" id="GO:0046872">
    <property type="term" value="F:metal ion binding"/>
    <property type="evidence" value="ECO:0007669"/>
    <property type="project" value="UniProtKB-KW"/>
</dbReference>
<protein>
    <submittedName>
        <fullName evidence="3">Metal-dependent hydrolase</fullName>
    </submittedName>
</protein>
<sequence>MKSKMLRDILSLFFFVLVAISAFGQNTPERIHQDIKKQTAQIFDSLINIRRDLHRYPEISGEEKRTSEKIAEYLIGLGLEVKTNIGGYGVVGILKGAKPGKKIAWRADIDAMPSTAPDVVDFESRNEGVRHICGHDVHTAVALGIANVLSSQKEQLEGTVYFVFQPSEENIKGALAMIDDGLFDIIHPEEMYAMHVTPFPTGTIATKSEEMFSDYKQIHLSFQNVTDNKALIAFAKRQIRGLENVAPESKFWNMQNMGDPELGIAAPNSIYTNFTTVEKNNFSITETENKLEIRAFLSFSDKKQRDSAISNLKNQILASPYADKLIKAALVDVFPTLDNNEKLVNACLAQLSTIYGKDKVLRMYGVVADGRSDDFAFFQPKVPSVYFFMGGSNYEKGIIAQTHSPNFTVDESCIKTGVNLFSSLIVERLK</sequence>
<keyword evidence="1 3" id="KW-0378">Hydrolase</keyword>
<dbReference type="Proteomes" id="UP000001601">
    <property type="component" value="Unassembled WGS sequence"/>
</dbReference>
<proteinExistence type="predicted"/>
<keyword evidence="4" id="KW-1185">Reference proteome</keyword>
<dbReference type="OrthoDB" id="9776731at2"/>
<dbReference type="NCBIfam" id="TIGR01891">
    <property type="entry name" value="amidohydrolases"/>
    <property type="match status" value="1"/>
</dbReference>
<name>A3XID5_LEEBM</name>
<evidence type="ECO:0000256" key="1">
    <source>
        <dbReference type="ARBA" id="ARBA00022801"/>
    </source>
</evidence>
<keyword evidence="2" id="KW-0479">Metal-binding</keyword>
<dbReference type="Gene3D" id="3.40.630.10">
    <property type="entry name" value="Zn peptidases"/>
    <property type="match status" value="1"/>
</dbReference>
<dbReference type="InterPro" id="IPR002933">
    <property type="entry name" value="Peptidase_M20"/>
</dbReference>
<feature type="binding site" evidence="2">
    <location>
        <position position="133"/>
    </location>
    <ligand>
        <name>Mn(2+)</name>
        <dbReference type="ChEBI" id="CHEBI:29035"/>
        <label>2</label>
    </ligand>
</feature>
<evidence type="ECO:0000313" key="4">
    <source>
        <dbReference type="Proteomes" id="UP000001601"/>
    </source>
</evidence>
<keyword evidence="2" id="KW-0464">Manganese</keyword>
<dbReference type="PANTHER" id="PTHR11014:SF63">
    <property type="entry name" value="METALLOPEPTIDASE, PUTATIVE (AFU_ORTHOLOGUE AFUA_6G09600)-RELATED"/>
    <property type="match status" value="1"/>
</dbReference>
<comment type="cofactor">
    <cofactor evidence="2">
        <name>Mn(2+)</name>
        <dbReference type="ChEBI" id="CHEBI:29035"/>
    </cofactor>
    <text evidence="2">The Mn(2+) ion enhances activity.</text>
</comment>
<dbReference type="Pfam" id="PF01546">
    <property type="entry name" value="Peptidase_M20"/>
    <property type="match status" value="1"/>
</dbReference>
<evidence type="ECO:0000256" key="2">
    <source>
        <dbReference type="PIRSR" id="PIRSR005962-1"/>
    </source>
</evidence>
<feature type="binding site" evidence="2">
    <location>
        <position position="195"/>
    </location>
    <ligand>
        <name>Mn(2+)</name>
        <dbReference type="ChEBI" id="CHEBI:29035"/>
        <label>2</label>
    </ligand>
</feature>